<feature type="transmembrane region" description="Helical" evidence="1">
    <location>
        <begin position="124"/>
        <end position="143"/>
    </location>
</feature>
<name>A0ABR4WYV5_9ACTN</name>
<keyword evidence="1" id="KW-0812">Transmembrane</keyword>
<organism evidence="2 3">
    <name type="scientific">Actinopolyspora erythraea</name>
    <dbReference type="NCBI Taxonomy" id="414996"/>
    <lineage>
        <taxon>Bacteria</taxon>
        <taxon>Bacillati</taxon>
        <taxon>Actinomycetota</taxon>
        <taxon>Actinomycetes</taxon>
        <taxon>Actinopolysporales</taxon>
        <taxon>Actinopolysporaceae</taxon>
        <taxon>Actinopolyspora</taxon>
    </lineage>
</organism>
<dbReference type="EMBL" id="JPMV01000043">
    <property type="protein sequence ID" value="KGI79549.1"/>
    <property type="molecule type" value="Genomic_DNA"/>
</dbReference>
<protein>
    <recommendedName>
        <fullName evidence="4">Integral membrane protein</fullName>
    </recommendedName>
</protein>
<dbReference type="Proteomes" id="UP000029737">
    <property type="component" value="Unassembled WGS sequence"/>
</dbReference>
<keyword evidence="1" id="KW-0472">Membrane</keyword>
<keyword evidence="1" id="KW-1133">Transmembrane helix</keyword>
<feature type="transmembrane region" description="Helical" evidence="1">
    <location>
        <begin position="12"/>
        <end position="32"/>
    </location>
</feature>
<dbReference type="RefSeq" id="WP_043578136.1">
    <property type="nucleotide sequence ID" value="NZ_CP022752.1"/>
</dbReference>
<evidence type="ECO:0008006" key="4">
    <source>
        <dbReference type="Google" id="ProtNLM"/>
    </source>
</evidence>
<sequence>MARGRGSASVLPILVVLLSVGVGAVVVAWWPLTDVFGGSTTVQTRRTTATVVHSVPCAERGARDLVELSLDGSRARLRFDGCGHSEGTELRVRVPEPLGEDAVARPVTTGAGSGGAGAGPGDRISRVLLVLAAVSGAGYVLLLRSGGDRRPG</sequence>
<evidence type="ECO:0000256" key="1">
    <source>
        <dbReference type="SAM" id="Phobius"/>
    </source>
</evidence>
<accession>A0ABR4WYV5</accession>
<evidence type="ECO:0000313" key="3">
    <source>
        <dbReference type="Proteomes" id="UP000029737"/>
    </source>
</evidence>
<keyword evidence="3" id="KW-1185">Reference proteome</keyword>
<evidence type="ECO:0000313" key="2">
    <source>
        <dbReference type="EMBL" id="KGI79549.1"/>
    </source>
</evidence>
<proteinExistence type="predicted"/>
<gene>
    <name evidence="2" type="ORF">IL38_22800</name>
</gene>
<comment type="caution">
    <text evidence="2">The sequence shown here is derived from an EMBL/GenBank/DDBJ whole genome shotgun (WGS) entry which is preliminary data.</text>
</comment>
<reference evidence="2 3" key="1">
    <citation type="journal article" date="2014" name="PLoS ONE">
        <title>Identification and Characterization of a New Erythromycin Biosynthetic Gene Cluster in Actinopolyspora erythraea YIM90600, a Novel Erythronolide-Producing Halophilic Actinomycete Isolated from Salt Field.</title>
        <authorList>
            <person name="Chen D."/>
            <person name="Feng J."/>
            <person name="Huang L."/>
            <person name="Zhang Q."/>
            <person name="Wu J."/>
            <person name="Zhu X."/>
            <person name="Duan Y."/>
            <person name="Xu Z."/>
        </authorList>
    </citation>
    <scope>NUCLEOTIDE SEQUENCE [LARGE SCALE GENOMIC DNA]</scope>
    <source>
        <strain evidence="2 3">YIM90600</strain>
    </source>
</reference>